<comment type="subcellular location">
    <subcellularLocation>
        <location evidence="1">Cytoplasm</location>
    </subcellularLocation>
</comment>
<dbReference type="PANTHER" id="PTHR33202">
    <property type="entry name" value="ZINC UPTAKE REGULATION PROTEIN"/>
    <property type="match status" value="1"/>
</dbReference>
<accession>A0ABW5HCS6</accession>
<dbReference type="Gene3D" id="1.10.10.10">
    <property type="entry name" value="Winged helix-like DNA-binding domain superfamily/Winged helix DNA-binding domain"/>
    <property type="match status" value="1"/>
</dbReference>
<evidence type="ECO:0000256" key="5">
    <source>
        <dbReference type="ARBA" id="ARBA00022723"/>
    </source>
</evidence>
<evidence type="ECO:0000256" key="3">
    <source>
        <dbReference type="ARBA" id="ARBA00022490"/>
    </source>
</evidence>
<evidence type="ECO:0000256" key="6">
    <source>
        <dbReference type="ARBA" id="ARBA00022833"/>
    </source>
</evidence>
<keyword evidence="12" id="KW-1185">Reference proteome</keyword>
<reference evidence="12" key="1">
    <citation type="journal article" date="2019" name="Int. J. Syst. Evol. Microbiol.">
        <title>The Global Catalogue of Microorganisms (GCM) 10K type strain sequencing project: providing services to taxonomists for standard genome sequencing and annotation.</title>
        <authorList>
            <consortium name="The Broad Institute Genomics Platform"/>
            <consortium name="The Broad Institute Genome Sequencing Center for Infectious Disease"/>
            <person name="Wu L."/>
            <person name="Ma J."/>
        </authorList>
    </citation>
    <scope>NUCLEOTIDE SEQUENCE [LARGE SCALE GENOMIC DNA]</scope>
    <source>
        <strain evidence="12">CGMCC 4.7641</strain>
    </source>
</reference>
<sequence length="140" mass="15171">MQAADAVAALRGVSLRITKQRIAVLEVLGSRPHAGFEHIRDEVRGKLGSVSAQAVYDVLAALLAAGLVRRLELPGSRARFELRTDDHDHVACRVCGAVADVERVDLPPAEENGYRIDAAEVTYWGTCPSCLSAPPRKEEQ</sequence>
<keyword evidence="10" id="KW-0804">Transcription</keyword>
<dbReference type="PANTHER" id="PTHR33202:SF18">
    <property type="entry name" value="TRANSCRIPTIONAL REGULATOR FURA"/>
    <property type="match status" value="1"/>
</dbReference>
<keyword evidence="8" id="KW-0805">Transcription regulation</keyword>
<keyword evidence="3" id="KW-0963">Cytoplasm</keyword>
<dbReference type="Gene3D" id="3.30.1490.190">
    <property type="match status" value="1"/>
</dbReference>
<evidence type="ECO:0000256" key="8">
    <source>
        <dbReference type="ARBA" id="ARBA00023015"/>
    </source>
</evidence>
<keyword evidence="9" id="KW-0238">DNA-binding</keyword>
<evidence type="ECO:0000313" key="12">
    <source>
        <dbReference type="Proteomes" id="UP001597483"/>
    </source>
</evidence>
<proteinExistence type="inferred from homology"/>
<dbReference type="Proteomes" id="UP001597483">
    <property type="component" value="Unassembled WGS sequence"/>
</dbReference>
<comment type="caution">
    <text evidence="11">The sequence shown here is derived from an EMBL/GenBank/DDBJ whole genome shotgun (WGS) entry which is preliminary data.</text>
</comment>
<comment type="similarity">
    <text evidence="2">Belongs to the Fur family.</text>
</comment>
<dbReference type="SUPFAM" id="SSF46785">
    <property type="entry name" value="Winged helix' DNA-binding domain"/>
    <property type="match status" value="1"/>
</dbReference>
<evidence type="ECO:0000256" key="2">
    <source>
        <dbReference type="ARBA" id="ARBA00007957"/>
    </source>
</evidence>
<keyword evidence="6" id="KW-0862">Zinc</keyword>
<dbReference type="RefSeq" id="WP_378308213.1">
    <property type="nucleotide sequence ID" value="NZ_JBHUKS010000018.1"/>
</dbReference>
<evidence type="ECO:0000256" key="9">
    <source>
        <dbReference type="ARBA" id="ARBA00023125"/>
    </source>
</evidence>
<keyword evidence="4" id="KW-0678">Repressor</keyword>
<protein>
    <submittedName>
        <fullName evidence="11">Fur family transcriptional regulator</fullName>
    </submittedName>
</protein>
<dbReference type="InterPro" id="IPR043135">
    <property type="entry name" value="Fur_C"/>
</dbReference>
<dbReference type="InterPro" id="IPR036390">
    <property type="entry name" value="WH_DNA-bd_sf"/>
</dbReference>
<evidence type="ECO:0000256" key="4">
    <source>
        <dbReference type="ARBA" id="ARBA00022491"/>
    </source>
</evidence>
<evidence type="ECO:0000256" key="1">
    <source>
        <dbReference type="ARBA" id="ARBA00004496"/>
    </source>
</evidence>
<keyword evidence="7" id="KW-0408">Iron</keyword>
<dbReference type="InterPro" id="IPR002481">
    <property type="entry name" value="FUR"/>
</dbReference>
<organism evidence="11 12">
    <name type="scientific">Amycolatopsis silviterrae</name>
    <dbReference type="NCBI Taxonomy" id="1656914"/>
    <lineage>
        <taxon>Bacteria</taxon>
        <taxon>Bacillati</taxon>
        <taxon>Actinomycetota</taxon>
        <taxon>Actinomycetes</taxon>
        <taxon>Pseudonocardiales</taxon>
        <taxon>Pseudonocardiaceae</taxon>
        <taxon>Amycolatopsis</taxon>
    </lineage>
</organism>
<dbReference type="EMBL" id="JBHUKS010000018">
    <property type="protein sequence ID" value="MFD2470922.1"/>
    <property type="molecule type" value="Genomic_DNA"/>
</dbReference>
<keyword evidence="5" id="KW-0479">Metal-binding</keyword>
<evidence type="ECO:0000256" key="10">
    <source>
        <dbReference type="ARBA" id="ARBA00023163"/>
    </source>
</evidence>
<dbReference type="InterPro" id="IPR036388">
    <property type="entry name" value="WH-like_DNA-bd_sf"/>
</dbReference>
<name>A0ABW5HCS6_9PSEU</name>
<evidence type="ECO:0000313" key="11">
    <source>
        <dbReference type="EMBL" id="MFD2470922.1"/>
    </source>
</evidence>
<evidence type="ECO:0000256" key="7">
    <source>
        <dbReference type="ARBA" id="ARBA00023004"/>
    </source>
</evidence>
<gene>
    <name evidence="11" type="ORF">ACFSVL_26260</name>
</gene>
<dbReference type="Pfam" id="PF01475">
    <property type="entry name" value="FUR"/>
    <property type="match status" value="1"/>
</dbReference>